<organism evidence="1 3">
    <name type="scientific">Halopseudomonas pelagia</name>
    <dbReference type="NCBI Taxonomy" id="553151"/>
    <lineage>
        <taxon>Bacteria</taxon>
        <taxon>Pseudomonadati</taxon>
        <taxon>Pseudomonadota</taxon>
        <taxon>Gammaproteobacteria</taxon>
        <taxon>Pseudomonadales</taxon>
        <taxon>Pseudomonadaceae</taxon>
        <taxon>Halopseudomonas</taxon>
    </lineage>
</organism>
<accession>A0AA91U7I7</accession>
<reference evidence="1 3" key="1">
    <citation type="submission" date="2017-09" db="EMBL/GenBank/DDBJ databases">
        <title>Bacterial and phytoplankton interrelationship in Kongsfjorden, an Arctic fjord.</title>
        <authorList>
            <person name="Sinha R."/>
            <person name="Krishnan K."/>
        </authorList>
    </citation>
    <scope>NUCLEOTIDE SEQUENCE [LARGE SCALE GENOMIC DNA]</scope>
    <source>
        <strain evidence="1 3">58</strain>
    </source>
</reference>
<protein>
    <submittedName>
        <fullName evidence="1">Uncharacterized protein</fullName>
    </submittedName>
</protein>
<reference evidence="2 4" key="2">
    <citation type="submission" date="2018-10" db="EMBL/GenBank/DDBJ databases">
        <title>Complete genome sequence of Pseudomonas pelagia strain Kongs-67.</title>
        <authorList>
            <person name="Sinha R.K."/>
            <person name="Krishnan K."/>
        </authorList>
    </citation>
    <scope>NUCLEOTIDE SEQUENCE [LARGE SCALE GENOMIC DNA]</scope>
    <source>
        <strain evidence="2 4">Kongs-67</strain>
    </source>
</reference>
<dbReference type="AlphaFoldDB" id="A0AA91U7I7"/>
<dbReference type="EMBL" id="CP033116">
    <property type="protein sequence ID" value="QFY57011.1"/>
    <property type="molecule type" value="Genomic_DNA"/>
</dbReference>
<evidence type="ECO:0000313" key="1">
    <source>
        <dbReference type="EMBL" id="PCD01459.1"/>
    </source>
</evidence>
<dbReference type="RefSeq" id="WP_096344617.1">
    <property type="nucleotide sequence ID" value="NZ_NWMT01000003.1"/>
</dbReference>
<keyword evidence="4" id="KW-1185">Reference proteome</keyword>
<evidence type="ECO:0000313" key="3">
    <source>
        <dbReference type="Proteomes" id="UP000243750"/>
    </source>
</evidence>
<proteinExistence type="predicted"/>
<dbReference type="Proteomes" id="UP000243750">
    <property type="component" value="Unassembled WGS sequence"/>
</dbReference>
<evidence type="ECO:0000313" key="2">
    <source>
        <dbReference type="EMBL" id="QFY57011.1"/>
    </source>
</evidence>
<dbReference type="EMBL" id="NWMT01000003">
    <property type="protein sequence ID" value="PCD01459.1"/>
    <property type="molecule type" value="Genomic_DNA"/>
</dbReference>
<evidence type="ECO:0000313" key="4">
    <source>
        <dbReference type="Proteomes" id="UP000344571"/>
    </source>
</evidence>
<sequence length="453" mass="50060">MLSVALSLRLDGLAPEAKYFFIRFVQTSYAMSSVPGGVKDMALRFGISDRIVSTSLNALEACGTLKRIDLSAGPGKPARQYQLSESIKTKLKGAGAVFHEKAIIRVLQHEKNKGSSSTLSQMKGLDDPTRLAALRSRKQTGRLSIVNRLLVAVLLCGADKFGVVSKLGSASIRNATGLSQARLIQRIARLVSLGVLRAYVPGHTSSILLKKTKSIYFINLNHPELSNGVDVTAVVAIKPPFAMRDADFPLTGVHLRSIWLDIEQKAKYPKFCEYSSYEQALIFLKNMPRTLFGFLQGILEQSAAFLLSKHWRDVVRDASGEQRHIEELCRRFEVEFRVLAYPAGERSDNNLSDIVIPVLADMAFELAISLKKLLTDLSIPGLQFEDMAIVPQPFELGYESVVLLLQPRSDASWRGCLVSYPFKDHIVTRTYTSEMVIAPGTPDINGLLPQVIP</sequence>
<dbReference type="Proteomes" id="UP000344571">
    <property type="component" value="Chromosome"/>
</dbReference>
<name>A0AA91U7I7_9GAMM</name>
<gene>
    <name evidence="1" type="ORF">CO192_00105</name>
    <name evidence="2" type="ORF">EAO82_11940</name>
</gene>